<dbReference type="HOGENOM" id="CLU_000445_107_19_12"/>
<dbReference type="GO" id="GO:0007165">
    <property type="term" value="P:signal transduction"/>
    <property type="evidence" value="ECO:0007669"/>
    <property type="project" value="UniProtKB-KW"/>
</dbReference>
<dbReference type="Proteomes" id="UP000001847">
    <property type="component" value="Chromosome I"/>
</dbReference>
<dbReference type="STRING" id="456481.LEPBI_I1488"/>
<feature type="domain" description="Methyl-accepting transducer" evidence="5">
    <location>
        <begin position="371"/>
        <end position="650"/>
    </location>
</feature>
<dbReference type="EMBL" id="CP000786">
    <property type="protein sequence ID" value="ABZ97595.1"/>
    <property type="molecule type" value="Genomic_DNA"/>
</dbReference>
<dbReference type="PRINTS" id="PR00260">
    <property type="entry name" value="CHEMTRNSDUCR"/>
</dbReference>
<dbReference type="PROSITE" id="PS50885">
    <property type="entry name" value="HAMP"/>
    <property type="match status" value="1"/>
</dbReference>
<dbReference type="InterPro" id="IPR003660">
    <property type="entry name" value="HAMP_dom"/>
</dbReference>
<dbReference type="KEGG" id="lbi:LEPBI_I1488"/>
<dbReference type="BioCyc" id="LBIF456481:LEPBI_RS07310-MONOMER"/>
<dbReference type="PROSITE" id="PS51257">
    <property type="entry name" value="PROKAR_LIPOPROTEIN"/>
    <property type="match status" value="1"/>
</dbReference>
<proteinExistence type="inferred from homology"/>
<evidence type="ECO:0000259" key="6">
    <source>
        <dbReference type="PROSITE" id="PS50885"/>
    </source>
</evidence>
<keyword evidence="4" id="KW-0812">Transmembrane</keyword>
<feature type="domain" description="HAMP" evidence="6">
    <location>
        <begin position="318"/>
        <end position="373"/>
    </location>
</feature>
<organism evidence="7 8">
    <name type="scientific">Leptospira biflexa serovar Patoc (strain Patoc 1 / ATCC 23582 / Paris)</name>
    <dbReference type="NCBI Taxonomy" id="456481"/>
    <lineage>
        <taxon>Bacteria</taxon>
        <taxon>Pseudomonadati</taxon>
        <taxon>Spirochaetota</taxon>
        <taxon>Spirochaetia</taxon>
        <taxon>Leptospirales</taxon>
        <taxon>Leptospiraceae</taxon>
        <taxon>Leptospira</taxon>
    </lineage>
</organism>
<accession>B0SQD7</accession>
<dbReference type="SUPFAM" id="SSF58104">
    <property type="entry name" value="Methyl-accepting chemotaxis protein (MCP) signaling domain"/>
    <property type="match status" value="1"/>
</dbReference>
<dbReference type="InterPro" id="IPR004089">
    <property type="entry name" value="MCPsignal_dom"/>
</dbReference>
<evidence type="ECO:0000313" key="8">
    <source>
        <dbReference type="Proteomes" id="UP000001847"/>
    </source>
</evidence>
<dbReference type="PANTHER" id="PTHR32089">
    <property type="entry name" value="METHYL-ACCEPTING CHEMOTAXIS PROTEIN MCPB"/>
    <property type="match status" value="1"/>
</dbReference>
<name>B0SQD7_LEPBP</name>
<dbReference type="RefSeq" id="WP_012388474.1">
    <property type="nucleotide sequence ID" value="NC_010602.1"/>
</dbReference>
<dbReference type="Pfam" id="PF00015">
    <property type="entry name" value="MCPsignal"/>
    <property type="match status" value="1"/>
</dbReference>
<comment type="similarity">
    <text evidence="2">Belongs to the methyl-accepting chemotaxis (MCP) protein family.</text>
</comment>
<evidence type="ECO:0000256" key="1">
    <source>
        <dbReference type="ARBA" id="ARBA00023224"/>
    </source>
</evidence>
<protein>
    <submittedName>
        <fullName evidence="7">Putative methyl-accepting chemotaxis protein putative signal peptide</fullName>
    </submittedName>
</protein>
<dbReference type="GO" id="GO:0016020">
    <property type="term" value="C:membrane"/>
    <property type="evidence" value="ECO:0007669"/>
    <property type="project" value="InterPro"/>
</dbReference>
<dbReference type="Gene3D" id="1.10.287.950">
    <property type="entry name" value="Methyl-accepting chemotaxis protein"/>
    <property type="match status" value="1"/>
</dbReference>
<gene>
    <name evidence="7" type="ordered locus">LEPBI_I1488</name>
</gene>
<evidence type="ECO:0000256" key="3">
    <source>
        <dbReference type="PROSITE-ProRule" id="PRU00284"/>
    </source>
</evidence>
<dbReference type="SMART" id="SM00283">
    <property type="entry name" value="MA"/>
    <property type="match status" value="1"/>
</dbReference>
<dbReference type="OrthoDB" id="344090at2"/>
<evidence type="ECO:0000256" key="2">
    <source>
        <dbReference type="ARBA" id="ARBA00029447"/>
    </source>
</evidence>
<keyword evidence="8" id="KW-1185">Reference proteome</keyword>
<dbReference type="AlphaFoldDB" id="B0SQD7"/>
<keyword evidence="1 3" id="KW-0807">Transducer</keyword>
<sequence length="701" mass="77487">MKFKWEPNSLRTKLISFTILSVTLACGLTGFLSYYVGRSTIISKLESFDMVKILESKSATIDSILERTKETAVLVASDHNTIRWAKSGEPKGDATEQVFQNLSTYKSKLSYITYFGIINPLTKNYWNESGKKIDTLTEKDSDDSWFFDLIHSKKDLVINMDYTEEYKSYAIFVNGVTLENGNPVLISSIGIDVSVASKQFTQIDQFGGESWLVDSRGIIQLALDSNLLEKELNFSFPDEVVSQLKNTTDSIRIFSGKDSLGNNCLYGSYQLHSVPWRVIYRVPVSAMTKSLDSIAIFTFVSILFSVVLVSIGMGYVLTKVTHAIREASLLMNRISHNELSFEVPKNQLERNDEIGGMAKSLEKMRQNLTVIVQKIQNLSESITGKSSQLSSLASDSSATIEEIASSVQELSASAENVSASAEEISSQSNSMIETLNLLGSEMELVSKGAEKIEGKASELESFVGKSLLDAKSLFETINLKIQNAVKDAEAIKEIRELASMIAEIGDQTNLLSLNAAIEAARAGEHGRGFAVVATEVSNLAGKSQETVKKIVELNHKLEKAMVDMVDSVKELLNMITGKVIPDYEGVVASGKEYKIQSEEIYTLAKRTFNLAKEISNSISEVHHAIISVSEAMNQNALALGEISSGTNQMSEVSMQTADSSSELNQTAIDMKEIAYQFKLILFDFFLDQFFNFFHGWFVGII</sequence>
<evidence type="ECO:0000313" key="7">
    <source>
        <dbReference type="EMBL" id="ABZ97595.1"/>
    </source>
</evidence>
<dbReference type="GO" id="GO:0006935">
    <property type="term" value="P:chemotaxis"/>
    <property type="evidence" value="ECO:0007669"/>
    <property type="project" value="InterPro"/>
</dbReference>
<dbReference type="GO" id="GO:0004888">
    <property type="term" value="F:transmembrane signaling receptor activity"/>
    <property type="evidence" value="ECO:0007669"/>
    <property type="project" value="InterPro"/>
</dbReference>
<evidence type="ECO:0000259" key="5">
    <source>
        <dbReference type="PROSITE" id="PS50111"/>
    </source>
</evidence>
<keyword evidence="4" id="KW-0472">Membrane</keyword>
<feature type="transmembrane region" description="Helical" evidence="4">
    <location>
        <begin position="294"/>
        <end position="317"/>
    </location>
</feature>
<dbReference type="InterPro" id="IPR004090">
    <property type="entry name" value="Chemotax_Me-accpt_rcpt"/>
</dbReference>
<dbReference type="PANTHER" id="PTHR32089:SF112">
    <property type="entry name" value="LYSOZYME-LIKE PROTEIN-RELATED"/>
    <property type="match status" value="1"/>
</dbReference>
<evidence type="ECO:0000256" key="4">
    <source>
        <dbReference type="SAM" id="Phobius"/>
    </source>
</evidence>
<dbReference type="SMART" id="SM00304">
    <property type="entry name" value="HAMP"/>
    <property type="match status" value="1"/>
</dbReference>
<reference evidence="7 8" key="1">
    <citation type="journal article" date="2008" name="PLoS ONE">
        <title>Genome sequence of the saprophyte Leptospira biflexa provides insights into the evolution of Leptospira and the pathogenesis of leptospirosis.</title>
        <authorList>
            <person name="Picardeau M."/>
            <person name="Bulach D.M."/>
            <person name="Bouchier C."/>
            <person name="Zuerner R.L."/>
            <person name="Zidane N."/>
            <person name="Wilson P.J."/>
            <person name="Creno S."/>
            <person name="Kuczek E.S."/>
            <person name="Bommezzadri S."/>
            <person name="Davis J.C."/>
            <person name="McGrath A."/>
            <person name="Johnson M.J."/>
            <person name="Boursaux-Eude C."/>
            <person name="Seemann T."/>
            <person name="Rouy Z."/>
            <person name="Coppel R.L."/>
            <person name="Rood J.I."/>
            <person name="Lajus A."/>
            <person name="Davies J.K."/>
            <person name="Medigue C."/>
            <person name="Adler B."/>
        </authorList>
    </citation>
    <scope>NUCLEOTIDE SEQUENCE [LARGE SCALE GENOMIC DNA]</scope>
    <source>
        <strain evidence="8">Patoc 1 / ATCC 23582 / Paris</strain>
    </source>
</reference>
<dbReference type="CDD" id="cd06225">
    <property type="entry name" value="HAMP"/>
    <property type="match status" value="1"/>
</dbReference>
<feature type="transmembrane region" description="Helical" evidence="4">
    <location>
        <begin position="14"/>
        <end position="36"/>
    </location>
</feature>
<dbReference type="PROSITE" id="PS50111">
    <property type="entry name" value="CHEMOTAXIS_TRANSDUC_2"/>
    <property type="match status" value="1"/>
</dbReference>
<keyword evidence="4" id="KW-1133">Transmembrane helix</keyword>